<protein>
    <submittedName>
        <fullName evidence="1">Uncharacterized protein</fullName>
    </submittedName>
</protein>
<keyword evidence="2" id="KW-1185">Reference proteome</keyword>
<name>A0ABQ5TIE2_9BACI</name>
<proteinExistence type="predicted"/>
<dbReference type="EMBL" id="BSKO01000001">
    <property type="protein sequence ID" value="GLO66230.1"/>
    <property type="molecule type" value="Genomic_DNA"/>
</dbReference>
<organism evidence="1 2">
    <name type="scientific">Oceanobacillus kimchii</name>
    <dbReference type="NCBI Taxonomy" id="746691"/>
    <lineage>
        <taxon>Bacteria</taxon>
        <taxon>Bacillati</taxon>
        <taxon>Bacillota</taxon>
        <taxon>Bacilli</taxon>
        <taxon>Bacillales</taxon>
        <taxon>Bacillaceae</taxon>
        <taxon>Oceanobacillus</taxon>
    </lineage>
</organism>
<dbReference type="RefSeq" id="WP_317958106.1">
    <property type="nucleotide sequence ID" value="NZ_BSKO01000001.1"/>
</dbReference>
<evidence type="ECO:0000313" key="2">
    <source>
        <dbReference type="Proteomes" id="UP001275436"/>
    </source>
</evidence>
<accession>A0ABQ5TIE2</accession>
<reference evidence="1 2" key="1">
    <citation type="submission" date="2023-02" db="EMBL/GenBank/DDBJ databases">
        <title>Oceanobacillus kimchii IFOP_LL358 isolated form Alexandrium catenella lab strain.</title>
        <authorList>
            <person name="Gajardo G."/>
            <person name="Ueki S."/>
            <person name="Maruyama F."/>
        </authorList>
    </citation>
    <scope>NUCLEOTIDE SEQUENCE [LARGE SCALE GENOMIC DNA]</scope>
    <source>
        <strain evidence="1 2">IFOP_LL358</strain>
    </source>
</reference>
<gene>
    <name evidence="1" type="ORF">MACH08_20140</name>
</gene>
<comment type="caution">
    <text evidence="1">The sequence shown here is derived from an EMBL/GenBank/DDBJ whole genome shotgun (WGS) entry which is preliminary data.</text>
</comment>
<evidence type="ECO:0000313" key="1">
    <source>
        <dbReference type="EMBL" id="GLO66230.1"/>
    </source>
</evidence>
<dbReference type="Proteomes" id="UP001275436">
    <property type="component" value="Unassembled WGS sequence"/>
</dbReference>
<sequence length="58" mass="7005">MKNRKDLVETSNEYHEAICDYIEEKGFDELVKAEMEMKIKWLQLMAKRNGHNLYIDIE</sequence>